<gene>
    <name evidence="2" type="ORF">SAMN06265373_11098</name>
</gene>
<keyword evidence="1" id="KW-0175">Coiled coil</keyword>
<dbReference type="Proteomes" id="UP001157961">
    <property type="component" value="Unassembled WGS sequence"/>
</dbReference>
<reference evidence="2 3" key="1">
    <citation type="submission" date="2017-05" db="EMBL/GenBank/DDBJ databases">
        <authorList>
            <person name="Varghese N."/>
            <person name="Submissions S."/>
        </authorList>
    </citation>
    <scope>NUCLEOTIDE SEQUENCE [LARGE SCALE GENOMIC DNA]</scope>
    <source>
        <strain evidence="2 3">DSM 29734</strain>
    </source>
</reference>
<sequence>MKHIFGRLPFLAFASALILASCDSGDVMSWEPETASEKQLRESREALQRTVGEGALLGAAAGFAIGTAIDGSEGGFRGAQIGLLAGVTAGTYVKSKQQKFSQQERLLTEVISDLQRTNARMEDSLRAMRAALKEKQSRPQPDATRDARVSSEAAATLKVGENYNDLFSETRSILTSQGYQTASMDRDMATLSKRISEMRSVAEALAVDL</sequence>
<dbReference type="RefSeq" id="WP_283427778.1">
    <property type="nucleotide sequence ID" value="NZ_FXTY01000010.1"/>
</dbReference>
<feature type="coiled-coil region" evidence="1">
    <location>
        <begin position="111"/>
        <end position="138"/>
    </location>
</feature>
<organism evidence="2 3">
    <name type="scientific">Shimia sagamensis</name>
    <dbReference type="NCBI Taxonomy" id="1566352"/>
    <lineage>
        <taxon>Bacteria</taxon>
        <taxon>Pseudomonadati</taxon>
        <taxon>Pseudomonadota</taxon>
        <taxon>Alphaproteobacteria</taxon>
        <taxon>Rhodobacterales</taxon>
        <taxon>Roseobacteraceae</taxon>
    </lineage>
</organism>
<name>A0ABY1PJP1_9RHOB</name>
<evidence type="ECO:0000313" key="2">
    <source>
        <dbReference type="EMBL" id="SMP34791.1"/>
    </source>
</evidence>
<accession>A0ABY1PJP1</accession>
<comment type="caution">
    <text evidence="2">The sequence shown here is derived from an EMBL/GenBank/DDBJ whole genome shotgun (WGS) entry which is preliminary data.</text>
</comment>
<proteinExistence type="predicted"/>
<protein>
    <recommendedName>
        <fullName evidence="4">Glycine zipper domain-containing protein</fullName>
    </recommendedName>
</protein>
<dbReference type="PROSITE" id="PS51257">
    <property type="entry name" value="PROKAR_LIPOPROTEIN"/>
    <property type="match status" value="1"/>
</dbReference>
<dbReference type="EMBL" id="FXTY01000010">
    <property type="protein sequence ID" value="SMP34791.1"/>
    <property type="molecule type" value="Genomic_DNA"/>
</dbReference>
<evidence type="ECO:0000313" key="3">
    <source>
        <dbReference type="Proteomes" id="UP001157961"/>
    </source>
</evidence>
<evidence type="ECO:0008006" key="4">
    <source>
        <dbReference type="Google" id="ProtNLM"/>
    </source>
</evidence>
<evidence type="ECO:0000256" key="1">
    <source>
        <dbReference type="SAM" id="Coils"/>
    </source>
</evidence>
<keyword evidence="3" id="KW-1185">Reference proteome</keyword>